<dbReference type="PANTHER" id="PTHR39166:SF1">
    <property type="entry name" value="BLL1166 PROTEIN"/>
    <property type="match status" value="1"/>
</dbReference>
<evidence type="ECO:0000313" key="3">
    <source>
        <dbReference type="Proteomes" id="UP000185657"/>
    </source>
</evidence>
<evidence type="ECO:0008006" key="5">
    <source>
        <dbReference type="Google" id="ProtNLM"/>
    </source>
</evidence>
<reference evidence="1 4" key="2">
    <citation type="submission" date="2016-10" db="EMBL/GenBank/DDBJ databases">
        <title>Hydorgenophaga sp. LPB0072 isolated from gastropod.</title>
        <authorList>
            <person name="Kim E."/>
            <person name="Yi H."/>
        </authorList>
    </citation>
    <scope>NUCLEOTIDE SEQUENCE [LARGE SCALE GENOMIC DNA]</scope>
    <source>
        <strain evidence="1 4">LPB0072</strain>
    </source>
</reference>
<organism evidence="1 4">
    <name type="scientific">Hydrogenophaga crassostreae</name>
    <dbReference type="NCBI Taxonomy" id="1763535"/>
    <lineage>
        <taxon>Bacteria</taxon>
        <taxon>Pseudomonadati</taxon>
        <taxon>Pseudomonadota</taxon>
        <taxon>Betaproteobacteria</taxon>
        <taxon>Burkholderiales</taxon>
        <taxon>Comamonadaceae</taxon>
        <taxon>Hydrogenophaga</taxon>
    </lineage>
</organism>
<gene>
    <name evidence="1" type="ORF">LPB072_21645</name>
    <name evidence="2" type="ORF">LPB72_21030</name>
</gene>
<dbReference type="PANTHER" id="PTHR39166">
    <property type="entry name" value="BLL1166 PROTEIN"/>
    <property type="match status" value="1"/>
</dbReference>
<dbReference type="EMBL" id="CP017476">
    <property type="protein sequence ID" value="AOW15905.1"/>
    <property type="molecule type" value="Genomic_DNA"/>
</dbReference>
<dbReference type="STRING" id="1763535.LPB072_21645"/>
<evidence type="ECO:0000313" key="4">
    <source>
        <dbReference type="Proteomes" id="UP000185680"/>
    </source>
</evidence>
<evidence type="ECO:0000313" key="1">
    <source>
        <dbReference type="EMBL" id="AOW15905.1"/>
    </source>
</evidence>
<keyword evidence="3" id="KW-1185">Reference proteome</keyword>
<dbReference type="InterPro" id="IPR009267">
    <property type="entry name" value="NTP_transf_6"/>
</dbReference>
<dbReference type="Pfam" id="PF06042">
    <property type="entry name" value="NTP_transf_6"/>
    <property type="match status" value="1"/>
</dbReference>
<dbReference type="EMBL" id="LVWD01000042">
    <property type="protein sequence ID" value="OAD39573.1"/>
    <property type="molecule type" value="Genomic_DNA"/>
</dbReference>
<protein>
    <recommendedName>
        <fullName evidence="5">Nitrate reductase</fullName>
    </recommendedName>
</protein>
<proteinExistence type="predicted"/>
<accession>A0A167GKF6</accession>
<reference evidence="2 3" key="1">
    <citation type="submission" date="2016-02" db="EMBL/GenBank/DDBJ databases">
        <title>Draft genome sequence of Hydrogenophaga sp. LPB0072.</title>
        <authorList>
            <person name="Shin S.-K."/>
            <person name="Yi H."/>
        </authorList>
    </citation>
    <scope>NUCLEOTIDE SEQUENCE [LARGE SCALE GENOMIC DNA]</scope>
    <source>
        <strain evidence="2 3">LPB0072</strain>
    </source>
</reference>
<dbReference type="Proteomes" id="UP000185680">
    <property type="component" value="Chromosome"/>
</dbReference>
<evidence type="ECO:0000313" key="2">
    <source>
        <dbReference type="EMBL" id="OAD39573.1"/>
    </source>
</evidence>
<name>A0A167GKF6_9BURK</name>
<dbReference type="Proteomes" id="UP000185657">
    <property type="component" value="Unassembled WGS sequence"/>
</dbReference>
<dbReference type="AlphaFoldDB" id="A0A167GKF6"/>
<dbReference type="KEGG" id="hyl:LPB072_21645"/>
<sequence length="173" mass="19232">MCALRAARELDLDSWCIGAGLIRGLVWDHLHGFEEPSLCADVDLVFYCPDGPGRMQERSIEQALSAMTPGLQWDAVNQAGVHRWLQPRSPGHVIPAFNSLADGIASWPETATCVGVTLNAMDEIGVIAPHGLSDLFDMVVRWNPARVSRTIYEERAAEKRWTARWPRVKVLPC</sequence>